<organism evidence="3 4">
    <name type="scientific">Trichosporon asahii var. asahii (strain CBS 8904)</name>
    <name type="common">Yeast</name>
    <dbReference type="NCBI Taxonomy" id="1220162"/>
    <lineage>
        <taxon>Eukaryota</taxon>
        <taxon>Fungi</taxon>
        <taxon>Dikarya</taxon>
        <taxon>Basidiomycota</taxon>
        <taxon>Agaricomycotina</taxon>
        <taxon>Tremellomycetes</taxon>
        <taxon>Trichosporonales</taxon>
        <taxon>Trichosporonaceae</taxon>
        <taxon>Trichosporon</taxon>
    </lineage>
</organism>
<dbReference type="Proteomes" id="UP000006757">
    <property type="component" value="Unassembled WGS sequence"/>
</dbReference>
<feature type="region of interest" description="Disordered" evidence="1">
    <location>
        <begin position="1047"/>
        <end position="1068"/>
    </location>
</feature>
<name>K1W0E5_TRIAC</name>
<feature type="region of interest" description="Disordered" evidence="1">
    <location>
        <begin position="609"/>
        <end position="644"/>
    </location>
</feature>
<protein>
    <recommendedName>
        <fullName evidence="2">Caspase family p10 domain-containing protein</fullName>
    </recommendedName>
</protein>
<dbReference type="eggNOG" id="KOG1064">
    <property type="taxonomic scope" value="Eukaryota"/>
</dbReference>
<dbReference type="GO" id="GO:0043291">
    <property type="term" value="C:RAVE complex"/>
    <property type="evidence" value="ECO:0007669"/>
    <property type="project" value="TreeGrafter"/>
</dbReference>
<dbReference type="HOGENOM" id="CLU_000310_0_1_1"/>
<dbReference type="PANTHER" id="PTHR13950:SF9">
    <property type="entry name" value="RABCONNECTIN-3A"/>
    <property type="match status" value="1"/>
</dbReference>
<dbReference type="InParanoid" id="K1W0E5"/>
<feature type="compositionally biased region" description="Polar residues" evidence="1">
    <location>
        <begin position="1475"/>
        <end position="1489"/>
    </location>
</feature>
<accession>K1W0E5</accession>
<dbReference type="GO" id="GO:0006508">
    <property type="term" value="P:proteolysis"/>
    <property type="evidence" value="ECO:0007669"/>
    <property type="project" value="InterPro"/>
</dbReference>
<dbReference type="InterPro" id="IPR022033">
    <property type="entry name" value="Rav1p_C"/>
</dbReference>
<feature type="region of interest" description="Disordered" evidence="1">
    <location>
        <begin position="820"/>
        <end position="839"/>
    </location>
</feature>
<keyword evidence="4" id="KW-1185">Reference proteome</keyword>
<evidence type="ECO:0000313" key="4">
    <source>
        <dbReference type="Proteomes" id="UP000006757"/>
    </source>
</evidence>
<dbReference type="PANTHER" id="PTHR13950">
    <property type="entry name" value="RABCONNECTIN-RELATED"/>
    <property type="match status" value="1"/>
</dbReference>
<dbReference type="PROSITE" id="PS50207">
    <property type="entry name" value="CASPASE_P10"/>
    <property type="match status" value="1"/>
</dbReference>
<dbReference type="GO" id="GO:0007035">
    <property type="term" value="P:vacuolar acidification"/>
    <property type="evidence" value="ECO:0007669"/>
    <property type="project" value="TreeGrafter"/>
</dbReference>
<dbReference type="GO" id="GO:0004197">
    <property type="term" value="F:cysteine-type endopeptidase activity"/>
    <property type="evidence" value="ECO:0007669"/>
    <property type="project" value="InterPro"/>
</dbReference>
<reference evidence="3 4" key="1">
    <citation type="journal article" date="2012" name="Eukaryot. Cell">
        <title>Genome sequence of the Trichosporon asahii environmental strain CBS 8904.</title>
        <authorList>
            <person name="Yang R.Y."/>
            <person name="Li H.T."/>
            <person name="Zhu H."/>
            <person name="Zhou G.P."/>
            <person name="Wang M."/>
            <person name="Wang L."/>
        </authorList>
    </citation>
    <scope>NUCLEOTIDE SEQUENCE [LARGE SCALE GENOMIC DNA]</scope>
    <source>
        <strain evidence="3 4">CBS 8904</strain>
    </source>
</reference>
<feature type="compositionally biased region" description="Basic and acidic residues" evidence="1">
    <location>
        <begin position="1410"/>
        <end position="1426"/>
    </location>
</feature>
<dbReference type="InterPro" id="IPR002138">
    <property type="entry name" value="Pept_C14_p10"/>
</dbReference>
<evidence type="ECO:0000259" key="2">
    <source>
        <dbReference type="PROSITE" id="PS50207"/>
    </source>
</evidence>
<feature type="compositionally biased region" description="Low complexity" evidence="1">
    <location>
        <begin position="1398"/>
        <end position="1408"/>
    </location>
</feature>
<dbReference type="InterPro" id="IPR052208">
    <property type="entry name" value="DmX-like/RAVE_component"/>
</dbReference>
<feature type="compositionally biased region" description="Basic and acidic residues" evidence="1">
    <location>
        <begin position="826"/>
        <end position="839"/>
    </location>
</feature>
<comment type="caution">
    <text evidence="3">The sequence shown here is derived from an EMBL/GenBank/DDBJ whole genome shotgun (WGS) entry which is preliminary data.</text>
</comment>
<feature type="domain" description="Caspase family p10" evidence="2">
    <location>
        <begin position="231"/>
        <end position="267"/>
    </location>
</feature>
<evidence type="ECO:0000313" key="3">
    <source>
        <dbReference type="EMBL" id="EKD05277.1"/>
    </source>
</evidence>
<dbReference type="Pfam" id="PF12234">
    <property type="entry name" value="Rav1p_C"/>
    <property type="match status" value="1"/>
</dbReference>
<feature type="region of interest" description="Disordered" evidence="1">
    <location>
        <begin position="1390"/>
        <end position="1538"/>
    </location>
</feature>
<proteinExistence type="predicted"/>
<evidence type="ECO:0000256" key="1">
    <source>
        <dbReference type="SAM" id="MobiDB-lite"/>
    </source>
</evidence>
<feature type="region of interest" description="Disordered" evidence="1">
    <location>
        <begin position="1"/>
        <end position="39"/>
    </location>
</feature>
<feature type="compositionally biased region" description="Basic and acidic residues" evidence="1">
    <location>
        <begin position="1496"/>
        <end position="1524"/>
    </location>
</feature>
<dbReference type="EMBL" id="AMBO01000140">
    <property type="protein sequence ID" value="EKD05277.1"/>
    <property type="molecule type" value="Genomic_DNA"/>
</dbReference>
<sequence length="1560" mass="173104">MRREQQQHSISRIRKSRRGGGGDQIDSDKQGLPGPRNAATSACQAHFCSRASLIRPRWRHDVHLLPRRLTLATLDSRHNRQLLSAASSQRMNLKLRQAIPGRPRGDSTCPIAGVNADGVAFQVYPSSTNVVLVDQEGQLKHTLSLWDALPHRAGPSGSRDVKGVVARDDMIVAWSGIHVVLWNYTDKWVQHSHVVASAPIASLDYANVLGTQKGVEVWQMDPKADIVVWDRLARWPTAADPLVAVHVSKSHVAWRFAGGRSAYIQALNRKGTVGDAQELRQPREIEWLGFRSVARAFAHEGSKGKCSRVGTIWVPDAATLKAAATAALQHARAKRVILDAEPAKALELLECNEMDVAVWFGPDGTVSLRAILPPTLIRSEALASINVGFSAGWSAQGCLVSDAATDTIFLGFPPVDGFKDISTLRLSLVNVMMSDDLSLQPTKERDAEAINVLMSQDIAEFVRTPNGRGLLAIGKDGEVGTWEKRKLGNVPHNSITTPALVGKGQWMAPASPIVYAIYAKGRGVASYYKDPERGPVVVLQHLDPGDGTPTEPVPMPNFDPKEGDEIKFLLAVSDIDDGYSHRRRRTRRAVILAVAESGETWVWRIDPAPTSPHTELSQSPLATPSRSSRRFDHSPDASPVQGTSTLEKPIVTLISNSTLPIEGGGKPRFVLPVDPMGWHQSTVDWETDTPLQDMVVTVTDEGVIEFWTPKLGQHLVGHRRSKVDGNDPNAAWTRSSVVRTERKNVINARCSSRKKTSDGQQEMTIWDSDVSEFSTGLEFEWDVGFGLDDNVRSAVRPRRRVQASRHPGVRATHELRHSNARMGGLPDHRPHEVSSNERVRTNTRYTSVPIADSIWIAGGSLAVATGNQIYVFSRFLEAKDDDHEDTPEDIFQLIAHENGPLWDYQPTQLMQCLLWDKIDLVKRILIQLDKDLKYCEEEGKRRLVYQRLDPLEFHSTNAPPQVISKASRPDYSDLFSVTPAVVHPALVTDLVDRLDGPVIMPLTVNEKSSLAALAQATLEVERSRRSLDICGLRYLISIRMFVNHDRLSGPSGTTTPAPQRGGVELPNQLRPRPKISFRNIVWATHSESNEVLLQAATESCENGKMLWQDAKRLGVFLWLRSPEAVKSQLEVVARNEFMSSEDRDPIGCSLFFFALGKKQVVHGLWRQAPGHPEQAMMLKFLANDFNLPRWKTAAMKNAYALLSKKRFLYAAAFFMLAGATKDAMSVCLRQLNDWQLALLLARVTENGTDGPLYRWVLEDTVLPLAFGGGHRWLGSWTLWMLKRRDLAVCVLIVSWSIELCANCQSPIDEVANAWAKSNPDSPKMEVGNPDNDDPSLLLLFQHLKAKTLQTAKGTSEVPAKLEFDFVLHNARVFCRMGLDLLRSWSFARPTFPKRRRPSTSPTRSMHPTSQRRESFLLTSKRPEKTMLMDMDPLEESGTEPPTEAPTRVPSPTPPAMNDFFSNFSLGDPPKKANGNGPSPLSKQVASPGTISPKAPETPDGKDEKKVEDGDKGEDKKEAEKKPDDGPPPAQSPKKKVGNLMKELRNDVQQGAMEFNMDNFF</sequence>
<dbReference type="OrthoDB" id="342131at2759"/>
<dbReference type="STRING" id="1220162.K1W0E5"/>
<feature type="compositionally biased region" description="Polar residues" evidence="1">
    <location>
        <begin position="611"/>
        <end position="626"/>
    </location>
</feature>
<gene>
    <name evidence="3" type="ORF">A1Q2_00507</name>
</gene>